<feature type="domain" description="NADP-dependent oxidoreductase" evidence="4">
    <location>
        <begin position="14"/>
        <end position="258"/>
    </location>
</feature>
<proteinExistence type="inferred from homology"/>
<dbReference type="InterPro" id="IPR018170">
    <property type="entry name" value="Aldo/ket_reductase_CS"/>
</dbReference>
<evidence type="ECO:0000256" key="3">
    <source>
        <dbReference type="ARBA" id="ARBA00023002"/>
    </source>
</evidence>
<dbReference type="RefSeq" id="WP_278012767.1">
    <property type="nucleotide sequence ID" value="NZ_CP121208.1"/>
</dbReference>
<dbReference type="Pfam" id="PF00248">
    <property type="entry name" value="Aldo_ket_red"/>
    <property type="match status" value="1"/>
</dbReference>
<dbReference type="PROSITE" id="PS00062">
    <property type="entry name" value="ALDOKETO_REDUCTASE_2"/>
    <property type="match status" value="1"/>
</dbReference>
<organism evidence="5 6">
    <name type="scientific">Arcanobacterium canis</name>
    <dbReference type="NCBI Taxonomy" id="999183"/>
    <lineage>
        <taxon>Bacteria</taxon>
        <taxon>Bacillati</taxon>
        <taxon>Actinomycetota</taxon>
        <taxon>Actinomycetes</taxon>
        <taxon>Actinomycetales</taxon>
        <taxon>Actinomycetaceae</taxon>
        <taxon>Arcanobacterium</taxon>
    </lineage>
</organism>
<dbReference type="PANTHER" id="PTHR43827">
    <property type="entry name" value="2,5-DIKETO-D-GLUCONIC ACID REDUCTASE"/>
    <property type="match status" value="1"/>
</dbReference>
<evidence type="ECO:0000256" key="1">
    <source>
        <dbReference type="ARBA" id="ARBA00007905"/>
    </source>
</evidence>
<dbReference type="PANTHER" id="PTHR43827:SF3">
    <property type="entry name" value="NADP-DEPENDENT OXIDOREDUCTASE DOMAIN-CONTAINING PROTEIN"/>
    <property type="match status" value="1"/>
</dbReference>
<name>A0ABY8FYT3_9ACTO</name>
<evidence type="ECO:0000256" key="2">
    <source>
        <dbReference type="ARBA" id="ARBA00022857"/>
    </source>
</evidence>
<dbReference type="Proteomes" id="UP001215216">
    <property type="component" value="Chromosome"/>
</dbReference>
<dbReference type="EMBL" id="CP121208">
    <property type="protein sequence ID" value="WFM83372.1"/>
    <property type="molecule type" value="Genomic_DNA"/>
</dbReference>
<dbReference type="InterPro" id="IPR036812">
    <property type="entry name" value="NAD(P)_OxRdtase_dom_sf"/>
</dbReference>
<dbReference type="InterPro" id="IPR023210">
    <property type="entry name" value="NADP_OxRdtase_dom"/>
</dbReference>
<keyword evidence="2" id="KW-0521">NADP</keyword>
<evidence type="ECO:0000313" key="6">
    <source>
        <dbReference type="Proteomes" id="UP001215216"/>
    </source>
</evidence>
<dbReference type="Gene3D" id="3.20.20.100">
    <property type="entry name" value="NADP-dependent oxidoreductase domain"/>
    <property type="match status" value="1"/>
</dbReference>
<comment type="similarity">
    <text evidence="1">Belongs to the aldo/keto reductase family.</text>
</comment>
<dbReference type="PIRSF" id="PIRSF000097">
    <property type="entry name" value="AKR"/>
    <property type="match status" value="1"/>
</dbReference>
<gene>
    <name evidence="5" type="ORF">P7079_08290</name>
</gene>
<protein>
    <submittedName>
        <fullName evidence="5">Aldo/keto reductase</fullName>
    </submittedName>
</protein>
<keyword evidence="3" id="KW-0560">Oxidoreductase</keyword>
<evidence type="ECO:0000259" key="4">
    <source>
        <dbReference type="Pfam" id="PF00248"/>
    </source>
</evidence>
<dbReference type="SUPFAM" id="SSF51430">
    <property type="entry name" value="NAD(P)-linked oxidoreductase"/>
    <property type="match status" value="1"/>
</dbReference>
<dbReference type="CDD" id="cd19071">
    <property type="entry name" value="AKR_AKR1-5-like"/>
    <property type="match status" value="1"/>
</dbReference>
<dbReference type="PRINTS" id="PR00069">
    <property type="entry name" value="ALDKETRDTASE"/>
</dbReference>
<dbReference type="InterPro" id="IPR020471">
    <property type="entry name" value="AKR"/>
</dbReference>
<accession>A0ABY8FYT3</accession>
<sequence length="281" mass="30675">MDITLNTGASIPQLGFGTYKIDDDHAPDAVAAAIAAGYRHIDTAQMYGNEAGVGKGIAASGVRREDIFLTTKLDNPNHRPDDVRRSLGESLDRLGTHYVDLFLMHWPLPGQYDGDFITTYRVMEEFVESGEVRAIGVSNFQTHHLEKLMAATSIVPAANQIEIHPRFQNRTVTDYCTAHGIAVESWSPLGRGRSLTLPVIESIAHRLGVTNAQVILAWHLAKGFVAIPKSATPQRQIENFRAGSVVLSAEDIAVIDRLDLGERGRIGMNPDTMAHGEGAQQ</sequence>
<reference evidence="5 6" key="1">
    <citation type="submission" date="2023-03" db="EMBL/GenBank/DDBJ databases">
        <title>Complete genome of Arcanobacterium canis strain DSM 25104 isolated in 2010 from a canine otitis externa in Germany.</title>
        <authorList>
            <person name="Borowiak M."/>
            <person name="Kreitlow A."/>
            <person name="Malorny B."/>
            <person name="Laemmler C."/>
            <person name="Prenger-Berninghoff E."/>
            <person name="Ploetz M."/>
            <person name="Abdulmawjood A."/>
        </authorList>
    </citation>
    <scope>NUCLEOTIDE SEQUENCE [LARGE SCALE GENOMIC DNA]</scope>
    <source>
        <strain evidence="5 6">DSM 25104</strain>
    </source>
</reference>
<dbReference type="PROSITE" id="PS00798">
    <property type="entry name" value="ALDOKETO_REDUCTASE_1"/>
    <property type="match status" value="1"/>
</dbReference>
<evidence type="ECO:0000313" key="5">
    <source>
        <dbReference type="EMBL" id="WFM83372.1"/>
    </source>
</evidence>
<keyword evidence="6" id="KW-1185">Reference proteome</keyword>